<feature type="region of interest" description="Disordered" evidence="1">
    <location>
        <begin position="39"/>
        <end position="67"/>
    </location>
</feature>
<comment type="caution">
    <text evidence="2">The sequence shown here is derived from an EMBL/GenBank/DDBJ whole genome shotgun (WGS) entry which is preliminary data.</text>
</comment>
<reference evidence="2 3" key="1">
    <citation type="submission" date="2019-03" db="EMBL/GenBank/DDBJ databases">
        <title>First draft genome of Liparis tanakae, snailfish: a comprehensive survey of snailfish specific genes.</title>
        <authorList>
            <person name="Kim W."/>
            <person name="Song I."/>
            <person name="Jeong J.-H."/>
            <person name="Kim D."/>
            <person name="Kim S."/>
            <person name="Ryu S."/>
            <person name="Song J.Y."/>
            <person name="Lee S.K."/>
        </authorList>
    </citation>
    <scope>NUCLEOTIDE SEQUENCE [LARGE SCALE GENOMIC DNA]</scope>
    <source>
        <tissue evidence="2">Muscle</tissue>
    </source>
</reference>
<gene>
    <name evidence="2" type="ORF">EYF80_033981</name>
</gene>
<evidence type="ECO:0000313" key="2">
    <source>
        <dbReference type="EMBL" id="TNN55809.1"/>
    </source>
</evidence>
<keyword evidence="3" id="KW-1185">Reference proteome</keyword>
<dbReference type="Proteomes" id="UP000314294">
    <property type="component" value="Unassembled WGS sequence"/>
</dbReference>
<organism evidence="2 3">
    <name type="scientific">Liparis tanakae</name>
    <name type="common">Tanaka's snailfish</name>
    <dbReference type="NCBI Taxonomy" id="230148"/>
    <lineage>
        <taxon>Eukaryota</taxon>
        <taxon>Metazoa</taxon>
        <taxon>Chordata</taxon>
        <taxon>Craniata</taxon>
        <taxon>Vertebrata</taxon>
        <taxon>Euteleostomi</taxon>
        <taxon>Actinopterygii</taxon>
        <taxon>Neopterygii</taxon>
        <taxon>Teleostei</taxon>
        <taxon>Neoteleostei</taxon>
        <taxon>Acanthomorphata</taxon>
        <taxon>Eupercaria</taxon>
        <taxon>Perciformes</taxon>
        <taxon>Cottioidei</taxon>
        <taxon>Cottales</taxon>
        <taxon>Liparidae</taxon>
        <taxon>Liparis</taxon>
    </lineage>
</organism>
<proteinExistence type="predicted"/>
<sequence>MEELDQLQSPHSLSSRPTWSISSRKSRCWFPPLMNMSREQEASRDQVLDPEELPDHMGPERRNSSVQHLTTCLKRWSQSC</sequence>
<feature type="region of interest" description="Disordered" evidence="1">
    <location>
        <begin position="1"/>
        <end position="23"/>
    </location>
</feature>
<dbReference type="AlphaFoldDB" id="A0A4Z2GR00"/>
<evidence type="ECO:0000313" key="3">
    <source>
        <dbReference type="Proteomes" id="UP000314294"/>
    </source>
</evidence>
<feature type="compositionally biased region" description="Basic and acidic residues" evidence="1">
    <location>
        <begin position="39"/>
        <end position="63"/>
    </location>
</feature>
<name>A0A4Z2GR00_9TELE</name>
<dbReference type="EMBL" id="SRLO01000445">
    <property type="protein sequence ID" value="TNN55809.1"/>
    <property type="molecule type" value="Genomic_DNA"/>
</dbReference>
<dbReference type="OrthoDB" id="5812619at2759"/>
<protein>
    <submittedName>
        <fullName evidence="2">Uncharacterized protein</fullName>
    </submittedName>
</protein>
<accession>A0A4Z2GR00</accession>
<evidence type="ECO:0000256" key="1">
    <source>
        <dbReference type="SAM" id="MobiDB-lite"/>
    </source>
</evidence>